<dbReference type="InterPro" id="IPR038538">
    <property type="entry name" value="MTERF_sf"/>
</dbReference>
<accession>A0A6J1WWW2</accession>
<dbReference type="RefSeq" id="XP_026757404.1">
    <property type="nucleotide sequence ID" value="XM_026901603.3"/>
</dbReference>
<dbReference type="AlphaFoldDB" id="A0A6J1WWW2"/>
<sequence length="332" mass="38935">MIYSGLVIKIFNVSKLSIGKNNFCSLSSCYSNKVSTKTVSPVINSSSEDLSNVIPHLPNTFNLAAYVNQSEVLKKLLYLNVNLNKIEKKPHVAEKIMKLNFDDIKDHILFIKDYVKTDNIGKFFTINPMIFYESLEDLKIRVNYLQSKRFTHDQIEQIISKNAFWLMFSTIRIDRRLGFYQDKFNLIGNEIRFLATKQPKLITYNLQHVMTNTFVIKEEMGFEDHEMKQLILEKPKLWMLNQKVLLERFNYIHNIMKIPHATIVKCPGIILCRNFKLRQRHLFLEKLGRAQYNPSKENYVPLIALAEGTDLEFCQKYAKTDISNFNIFLKTL</sequence>
<dbReference type="GO" id="GO:0006390">
    <property type="term" value="P:mitochondrial transcription"/>
    <property type="evidence" value="ECO:0007669"/>
    <property type="project" value="TreeGrafter"/>
</dbReference>
<reference evidence="4" key="1">
    <citation type="submission" date="2025-08" db="UniProtKB">
        <authorList>
            <consortium name="RefSeq"/>
        </authorList>
    </citation>
    <scope>IDENTIFICATION</scope>
    <source>
        <tissue evidence="4">Whole larvae</tissue>
    </source>
</reference>
<dbReference type="CTD" id="51001"/>
<gene>
    <name evidence="4" type="primary">LOC113517063</name>
</gene>
<dbReference type="SMART" id="SM00733">
    <property type="entry name" value="Mterf"/>
    <property type="match status" value="5"/>
</dbReference>
<name>A0A6J1WWW2_GALME</name>
<dbReference type="Pfam" id="PF02536">
    <property type="entry name" value="mTERF"/>
    <property type="match status" value="1"/>
</dbReference>
<dbReference type="GeneID" id="113517063"/>
<keyword evidence="3" id="KW-1185">Reference proteome</keyword>
<dbReference type="GO" id="GO:0061668">
    <property type="term" value="P:mitochondrial ribosome assembly"/>
    <property type="evidence" value="ECO:0007669"/>
    <property type="project" value="TreeGrafter"/>
</dbReference>
<proteinExistence type="inferred from homology"/>
<dbReference type="Proteomes" id="UP001652740">
    <property type="component" value="Unplaced"/>
</dbReference>
<evidence type="ECO:0000256" key="1">
    <source>
        <dbReference type="ARBA" id="ARBA00007692"/>
    </source>
</evidence>
<keyword evidence="2" id="KW-0809">Transit peptide</keyword>
<dbReference type="GO" id="GO:0005739">
    <property type="term" value="C:mitochondrion"/>
    <property type="evidence" value="ECO:0007669"/>
    <property type="project" value="TreeGrafter"/>
</dbReference>
<evidence type="ECO:0000313" key="4">
    <source>
        <dbReference type="RefSeq" id="XP_026757404.1"/>
    </source>
</evidence>
<dbReference type="PANTHER" id="PTHR13068:SF112">
    <property type="entry name" value="TRANSCRIPTION TERMINATION FACTOR 3, MITOCHONDRIAL"/>
    <property type="match status" value="1"/>
</dbReference>
<dbReference type="PANTHER" id="PTHR13068">
    <property type="entry name" value="CGI-12 PROTEIN-RELATED"/>
    <property type="match status" value="1"/>
</dbReference>
<dbReference type="OrthoDB" id="637682at2759"/>
<evidence type="ECO:0000313" key="3">
    <source>
        <dbReference type="Proteomes" id="UP001652740"/>
    </source>
</evidence>
<dbReference type="InParanoid" id="A0A6J1WWW2"/>
<dbReference type="InterPro" id="IPR003690">
    <property type="entry name" value="MTERF"/>
</dbReference>
<dbReference type="FunCoup" id="A0A6J1WWW2">
    <property type="interactions" value="1152"/>
</dbReference>
<dbReference type="KEGG" id="gmw:113517063"/>
<evidence type="ECO:0000256" key="2">
    <source>
        <dbReference type="ARBA" id="ARBA00022946"/>
    </source>
</evidence>
<dbReference type="Gene3D" id="1.25.70.10">
    <property type="entry name" value="Transcription termination factor 3, mitochondrial"/>
    <property type="match status" value="1"/>
</dbReference>
<organism evidence="3 4">
    <name type="scientific">Galleria mellonella</name>
    <name type="common">Greater wax moth</name>
    <dbReference type="NCBI Taxonomy" id="7137"/>
    <lineage>
        <taxon>Eukaryota</taxon>
        <taxon>Metazoa</taxon>
        <taxon>Ecdysozoa</taxon>
        <taxon>Arthropoda</taxon>
        <taxon>Hexapoda</taxon>
        <taxon>Insecta</taxon>
        <taxon>Pterygota</taxon>
        <taxon>Neoptera</taxon>
        <taxon>Endopterygota</taxon>
        <taxon>Lepidoptera</taxon>
        <taxon>Glossata</taxon>
        <taxon>Ditrysia</taxon>
        <taxon>Pyraloidea</taxon>
        <taxon>Pyralidae</taxon>
        <taxon>Galleriinae</taxon>
        <taxon>Galleria</taxon>
    </lineage>
</organism>
<protein>
    <submittedName>
        <fullName evidence="4">Transcription termination factor 3, mitochondrial isoform X1</fullName>
    </submittedName>
</protein>
<dbReference type="GO" id="GO:0003676">
    <property type="term" value="F:nucleic acid binding"/>
    <property type="evidence" value="ECO:0007669"/>
    <property type="project" value="InterPro"/>
</dbReference>
<comment type="similarity">
    <text evidence="1">Belongs to the mTERF family.</text>
</comment>